<name>A0AAV1RZ54_9ROSI</name>
<evidence type="ECO:0000256" key="5">
    <source>
        <dbReference type="ARBA" id="ARBA00022989"/>
    </source>
</evidence>
<dbReference type="AlphaFoldDB" id="A0AAV1RZ54"/>
<evidence type="ECO:0000313" key="9">
    <source>
        <dbReference type="EMBL" id="CAK7342996.1"/>
    </source>
</evidence>
<dbReference type="GO" id="GO:0006952">
    <property type="term" value="P:defense response"/>
    <property type="evidence" value="ECO:0007669"/>
    <property type="project" value="UniProtKB-KW"/>
</dbReference>
<reference evidence="9 10" key="1">
    <citation type="submission" date="2024-01" db="EMBL/GenBank/DDBJ databases">
        <authorList>
            <person name="Waweru B."/>
        </authorList>
    </citation>
    <scope>NUCLEOTIDE SEQUENCE [LARGE SCALE GENOMIC DNA]</scope>
</reference>
<evidence type="ECO:0000256" key="8">
    <source>
        <dbReference type="SAM" id="Phobius"/>
    </source>
</evidence>
<evidence type="ECO:0000256" key="3">
    <source>
        <dbReference type="ARBA" id="ARBA00022692"/>
    </source>
</evidence>
<evidence type="ECO:0000256" key="4">
    <source>
        <dbReference type="ARBA" id="ARBA00022821"/>
    </source>
</evidence>
<dbReference type="GO" id="GO:0016020">
    <property type="term" value="C:membrane"/>
    <property type="evidence" value="ECO:0007669"/>
    <property type="project" value="UniProtKB-SubCell"/>
</dbReference>
<keyword evidence="5 8" id="KW-1133">Transmembrane helix</keyword>
<evidence type="ECO:0000256" key="6">
    <source>
        <dbReference type="ARBA" id="ARBA00023136"/>
    </source>
</evidence>
<comment type="subcellular location">
    <subcellularLocation>
        <location evidence="1">Membrane</location>
        <topology evidence="1">Multi-pass membrane protein</topology>
    </subcellularLocation>
</comment>
<dbReference type="PANTHER" id="PTHR31942">
    <property type="entry name" value="MLO-LIKE PROTEIN 1"/>
    <property type="match status" value="1"/>
</dbReference>
<dbReference type="Proteomes" id="UP001314170">
    <property type="component" value="Unassembled WGS sequence"/>
</dbReference>
<comment type="similarity">
    <text evidence="2">Belongs to the MLO family.</text>
</comment>
<keyword evidence="4" id="KW-0611">Plant defense</keyword>
<keyword evidence="7" id="KW-0568">Pathogenesis-related protein</keyword>
<protein>
    <submittedName>
        <fullName evidence="9">Uncharacterized protein</fullName>
    </submittedName>
</protein>
<gene>
    <name evidence="9" type="ORF">DCAF_LOCUS17082</name>
</gene>
<comment type="caution">
    <text evidence="9">The sequence shown here is derived from an EMBL/GenBank/DDBJ whole genome shotgun (WGS) entry which is preliminary data.</text>
</comment>
<keyword evidence="6 8" id="KW-0472">Membrane</keyword>
<evidence type="ECO:0000256" key="1">
    <source>
        <dbReference type="ARBA" id="ARBA00004141"/>
    </source>
</evidence>
<evidence type="ECO:0000256" key="2">
    <source>
        <dbReference type="ARBA" id="ARBA00006574"/>
    </source>
</evidence>
<dbReference type="EMBL" id="CAWUPB010001160">
    <property type="protein sequence ID" value="CAK7342996.1"/>
    <property type="molecule type" value="Genomic_DNA"/>
</dbReference>
<evidence type="ECO:0000256" key="7">
    <source>
        <dbReference type="ARBA" id="ARBA00023265"/>
    </source>
</evidence>
<evidence type="ECO:0000313" key="10">
    <source>
        <dbReference type="Proteomes" id="UP001314170"/>
    </source>
</evidence>
<organism evidence="9 10">
    <name type="scientific">Dovyalis caffra</name>
    <dbReference type="NCBI Taxonomy" id="77055"/>
    <lineage>
        <taxon>Eukaryota</taxon>
        <taxon>Viridiplantae</taxon>
        <taxon>Streptophyta</taxon>
        <taxon>Embryophyta</taxon>
        <taxon>Tracheophyta</taxon>
        <taxon>Spermatophyta</taxon>
        <taxon>Magnoliopsida</taxon>
        <taxon>eudicotyledons</taxon>
        <taxon>Gunneridae</taxon>
        <taxon>Pentapetalae</taxon>
        <taxon>rosids</taxon>
        <taxon>fabids</taxon>
        <taxon>Malpighiales</taxon>
        <taxon>Salicaceae</taxon>
        <taxon>Flacourtieae</taxon>
        <taxon>Dovyalis</taxon>
    </lineage>
</organism>
<accession>A0AAV1RZ54</accession>
<proteinExistence type="inferred from homology"/>
<sequence>MATEDSSIRSLEYTPTWALATWLKRNRRIALSDAVDKLKSANLADSMLPCRKDVASKLTAVQNYGNFASNFVGNLPLENGLRGDILWRRDRRLLADDEEGAISDDPCSSKGKVSLISEDGIQQLHKFIFVLAVIQIVYSILTMALGWTKMKRWKAWEKETRTTEYEVANGSFVNQERQQFQFPKIYTAILRGRFQGCCQRQVVDSLTN</sequence>
<keyword evidence="3 8" id="KW-0812">Transmembrane</keyword>
<dbReference type="PANTHER" id="PTHR31942:SF59">
    <property type="entry name" value="MLO-LIKE PROTEIN"/>
    <property type="match status" value="1"/>
</dbReference>
<feature type="transmembrane region" description="Helical" evidence="8">
    <location>
        <begin position="127"/>
        <end position="148"/>
    </location>
</feature>
<dbReference type="InterPro" id="IPR004326">
    <property type="entry name" value="Mlo"/>
</dbReference>
<keyword evidence="10" id="KW-1185">Reference proteome</keyword>
<dbReference type="Pfam" id="PF03094">
    <property type="entry name" value="Mlo"/>
    <property type="match status" value="1"/>
</dbReference>